<dbReference type="Pfam" id="PF01315">
    <property type="entry name" value="Ald_Xan_dh_C"/>
    <property type="match status" value="1"/>
</dbReference>
<dbReference type="Pfam" id="PF02738">
    <property type="entry name" value="MoCoBD_1"/>
    <property type="match status" value="1"/>
</dbReference>
<dbReference type="InterPro" id="IPR037165">
    <property type="entry name" value="AldOxase/xan_DH_Mopterin-bd_sf"/>
</dbReference>
<gene>
    <name evidence="4" type="ORF">B9Q04_16630</name>
</gene>
<evidence type="ECO:0000313" key="4">
    <source>
        <dbReference type="EMBL" id="PSO06326.1"/>
    </source>
</evidence>
<keyword evidence="2" id="KW-0560">Oxidoreductase</keyword>
<reference evidence="4 5" key="1">
    <citation type="submission" date="2017-04" db="EMBL/GenBank/DDBJ databases">
        <title>Novel microbial lineages endemic to geothermal iron-oxide mats fill important gaps in the evolutionary history of Archaea.</title>
        <authorList>
            <person name="Jay Z.J."/>
            <person name="Beam J.P."/>
            <person name="Dlakic M."/>
            <person name="Rusch D.B."/>
            <person name="Kozubal M.A."/>
            <person name="Inskeep W.P."/>
        </authorList>
    </citation>
    <scope>NUCLEOTIDE SEQUENCE [LARGE SCALE GENOMIC DNA]</scope>
    <source>
        <strain evidence="4">BE_D</strain>
    </source>
</reference>
<evidence type="ECO:0000259" key="3">
    <source>
        <dbReference type="SMART" id="SM01008"/>
    </source>
</evidence>
<dbReference type="AlphaFoldDB" id="A0A2R6C6G8"/>
<dbReference type="InterPro" id="IPR008274">
    <property type="entry name" value="AldOxase/xan_DH_MoCoBD1"/>
</dbReference>
<dbReference type="SUPFAM" id="SSF56003">
    <property type="entry name" value="Molybdenum cofactor-binding domain"/>
    <property type="match status" value="1"/>
</dbReference>
<feature type="domain" description="Aldehyde oxidase/xanthine dehydrogenase a/b hammerhead" evidence="3">
    <location>
        <begin position="61"/>
        <end position="163"/>
    </location>
</feature>
<dbReference type="GO" id="GO:0016491">
    <property type="term" value="F:oxidoreductase activity"/>
    <property type="evidence" value="ECO:0007669"/>
    <property type="project" value="UniProtKB-KW"/>
</dbReference>
<evidence type="ECO:0000256" key="1">
    <source>
        <dbReference type="ARBA" id="ARBA00022505"/>
    </source>
</evidence>
<keyword evidence="1" id="KW-0500">Molybdenum</keyword>
<organism evidence="4 5">
    <name type="scientific">Candidatus Marsarchaeota G2 archaeon BE_D</name>
    <dbReference type="NCBI Taxonomy" id="1978158"/>
    <lineage>
        <taxon>Archaea</taxon>
        <taxon>Candidatus Marsarchaeota</taxon>
        <taxon>Candidatus Marsarchaeota group 2</taxon>
    </lineage>
</organism>
<proteinExistence type="predicted"/>
<dbReference type="SUPFAM" id="SSF54665">
    <property type="entry name" value="CO dehydrogenase molybdoprotein N-domain-like"/>
    <property type="match status" value="1"/>
</dbReference>
<comment type="caution">
    <text evidence="4">The sequence shown here is derived from an EMBL/GenBank/DDBJ whole genome shotgun (WGS) entry which is preliminary data.</text>
</comment>
<dbReference type="Proteomes" id="UP000242015">
    <property type="component" value="Unassembled WGS sequence"/>
</dbReference>
<sequence>MLPITAMFEAHPPPLLHLCNGRSRESTPGILARAYLIDVWVGLIRLVFEFSFMDDPTRFVLGRGSFVDDFRLPETLYIKFVRSPYARARILRVRGGINSSELNATLASTGEGAVGSLSSAAMPVLASGYVNFVGQPVAAVLGESRYQAEDLAESVEVDYEPLKPVVDVEEALRSEPIHQGSTSNVLTRHTLGSKFEPDSHLVLEDSFRIERIAANPIEPRGVLAYYDGSRLTLWASTQSVFSVKHGLAASLRVPESMVRVIQADTGGAFGSKGGLYPEYVVAAYASMKTRRPVKWIETRTENIQASNHGRGVLANMKVYAKKSGRVTGVEAQVYVDAGAYAVGLNVFAPRFIGFQITGPYAIDRAYVEAYSVCTNKVPLGPYRGAGRPEAAFFIERMMDRLADTLGMSTIDVRLANTMRGGFTSPLGLRVESAREFLEEAINALDARSRLGSKGWGLSFFVLVPAAQPGESARITVRGGRVKVWLGGNAHGQAHEFFVKRLVAEELGVPEDLVDLERGDTDMLTQGVGTWGSRSAMVAGAAVVEAARKLRNEAREKLGETGSPAEYSPQELLKGEFNVEVFYRMDEQLNTLGVNLVRAEVDALGRVSVRDCLSYYDVGRALTPWMVESQVHGGCAQGVGQVLYESVRYGQEGQLLTASILDAGLAYATEVPSYTVILAQHPSKLPHAAKGVGESPTIGVPPALARAIESLTGKRVNHTPLTPEELSASQL</sequence>
<dbReference type="InterPro" id="IPR036856">
    <property type="entry name" value="Ald_Oxase/Xan_DH_a/b_sf"/>
</dbReference>
<accession>A0A2R6C6G8</accession>
<evidence type="ECO:0000313" key="5">
    <source>
        <dbReference type="Proteomes" id="UP000242015"/>
    </source>
</evidence>
<protein>
    <recommendedName>
        <fullName evidence="3">Aldehyde oxidase/xanthine dehydrogenase a/b hammerhead domain-containing protein</fullName>
    </recommendedName>
</protein>
<dbReference type="InterPro" id="IPR046867">
    <property type="entry name" value="AldOxase/xan_DH_MoCoBD2"/>
</dbReference>
<evidence type="ECO:0000256" key="2">
    <source>
        <dbReference type="ARBA" id="ARBA00023002"/>
    </source>
</evidence>
<dbReference type="PANTHER" id="PTHR11908:SF132">
    <property type="entry name" value="ALDEHYDE OXIDASE 1-RELATED"/>
    <property type="match status" value="1"/>
</dbReference>
<name>A0A2R6C6G8_9ARCH</name>
<dbReference type="InterPro" id="IPR000674">
    <property type="entry name" value="Ald_Oxase/Xan_DH_a/b"/>
</dbReference>
<dbReference type="SMART" id="SM01008">
    <property type="entry name" value="Ald_Xan_dh_C"/>
    <property type="match status" value="1"/>
</dbReference>
<dbReference type="Pfam" id="PF20256">
    <property type="entry name" value="MoCoBD_2"/>
    <property type="match status" value="1"/>
</dbReference>
<dbReference type="PANTHER" id="PTHR11908">
    <property type="entry name" value="XANTHINE DEHYDROGENASE"/>
    <property type="match status" value="1"/>
</dbReference>
<dbReference type="Gene3D" id="3.90.1170.50">
    <property type="entry name" value="Aldehyde oxidase/xanthine dehydrogenase, a/b hammerhead"/>
    <property type="match status" value="1"/>
</dbReference>
<dbReference type="InterPro" id="IPR016208">
    <property type="entry name" value="Ald_Oxase/xanthine_DH-like"/>
</dbReference>
<dbReference type="GO" id="GO:0005506">
    <property type="term" value="F:iron ion binding"/>
    <property type="evidence" value="ECO:0007669"/>
    <property type="project" value="InterPro"/>
</dbReference>
<dbReference type="EMBL" id="NEXF01000526">
    <property type="protein sequence ID" value="PSO06326.1"/>
    <property type="molecule type" value="Genomic_DNA"/>
</dbReference>
<dbReference type="Gene3D" id="3.30.365.10">
    <property type="entry name" value="Aldehyde oxidase/xanthine dehydrogenase, molybdopterin binding domain"/>
    <property type="match status" value="5"/>
</dbReference>